<proteinExistence type="predicted"/>
<dbReference type="AlphaFoldDB" id="A0A0A9BJW3"/>
<protein>
    <submittedName>
        <fullName evidence="1">Uncharacterized protein</fullName>
    </submittedName>
</protein>
<evidence type="ECO:0000313" key="1">
    <source>
        <dbReference type="EMBL" id="JAD64264.1"/>
    </source>
</evidence>
<reference evidence="1" key="1">
    <citation type="submission" date="2014-09" db="EMBL/GenBank/DDBJ databases">
        <authorList>
            <person name="Magalhaes I.L.F."/>
            <person name="Oliveira U."/>
            <person name="Santos F.R."/>
            <person name="Vidigal T.H.D.A."/>
            <person name="Brescovit A.D."/>
            <person name="Santos A.J."/>
        </authorList>
    </citation>
    <scope>NUCLEOTIDE SEQUENCE</scope>
    <source>
        <tissue evidence="1">Shoot tissue taken approximately 20 cm above the soil surface</tissue>
    </source>
</reference>
<accession>A0A0A9BJW3</accession>
<dbReference type="EMBL" id="GBRH01233631">
    <property type="protein sequence ID" value="JAD64264.1"/>
    <property type="molecule type" value="Transcribed_RNA"/>
</dbReference>
<organism evidence="1">
    <name type="scientific">Arundo donax</name>
    <name type="common">Giant reed</name>
    <name type="synonym">Donax arundinaceus</name>
    <dbReference type="NCBI Taxonomy" id="35708"/>
    <lineage>
        <taxon>Eukaryota</taxon>
        <taxon>Viridiplantae</taxon>
        <taxon>Streptophyta</taxon>
        <taxon>Embryophyta</taxon>
        <taxon>Tracheophyta</taxon>
        <taxon>Spermatophyta</taxon>
        <taxon>Magnoliopsida</taxon>
        <taxon>Liliopsida</taxon>
        <taxon>Poales</taxon>
        <taxon>Poaceae</taxon>
        <taxon>PACMAD clade</taxon>
        <taxon>Arundinoideae</taxon>
        <taxon>Arundineae</taxon>
        <taxon>Arundo</taxon>
    </lineage>
</organism>
<name>A0A0A9BJW3_ARUDO</name>
<sequence length="27" mass="2977">MNKSIPSLFSSFADPGTAGMQYLYTHL</sequence>
<reference evidence="1" key="2">
    <citation type="journal article" date="2015" name="Data Brief">
        <title>Shoot transcriptome of the giant reed, Arundo donax.</title>
        <authorList>
            <person name="Barrero R.A."/>
            <person name="Guerrero F.D."/>
            <person name="Moolhuijzen P."/>
            <person name="Goolsby J.A."/>
            <person name="Tidwell J."/>
            <person name="Bellgard S.E."/>
            <person name="Bellgard M.I."/>
        </authorList>
    </citation>
    <scope>NUCLEOTIDE SEQUENCE</scope>
    <source>
        <tissue evidence="1">Shoot tissue taken approximately 20 cm above the soil surface</tissue>
    </source>
</reference>